<evidence type="ECO:0000256" key="8">
    <source>
        <dbReference type="RuleBase" id="RU361169"/>
    </source>
</evidence>
<feature type="transmembrane region" description="Helical" evidence="9">
    <location>
        <begin position="6"/>
        <end position="26"/>
    </location>
</feature>
<comment type="similarity">
    <text evidence="2 8">Belongs to the glycosyl hydrolase 28 family.</text>
</comment>
<evidence type="ECO:0000256" key="6">
    <source>
        <dbReference type="ARBA" id="ARBA00023295"/>
    </source>
</evidence>
<dbReference type="PANTHER" id="PTHR31375">
    <property type="match status" value="1"/>
</dbReference>
<keyword evidence="11" id="KW-1185">Reference proteome</keyword>
<evidence type="ECO:0000256" key="1">
    <source>
        <dbReference type="ARBA" id="ARBA00004191"/>
    </source>
</evidence>
<keyword evidence="9" id="KW-0812">Transmembrane</keyword>
<proteinExistence type="inferred from homology"/>
<protein>
    <recommendedName>
        <fullName evidence="12">Polygalacturonase</fullName>
    </recommendedName>
</protein>
<dbReference type="InterPro" id="IPR012334">
    <property type="entry name" value="Pectin_lyas_fold"/>
</dbReference>
<dbReference type="InterPro" id="IPR011050">
    <property type="entry name" value="Pectin_lyase_fold/virulence"/>
</dbReference>
<keyword evidence="6 8" id="KW-0326">Glycosidase</keyword>
<evidence type="ECO:0000256" key="4">
    <source>
        <dbReference type="ARBA" id="ARBA00022525"/>
    </source>
</evidence>
<name>A0AAN8YC33_SOLBU</name>
<dbReference type="Proteomes" id="UP001371456">
    <property type="component" value="Unassembled WGS sequence"/>
</dbReference>
<organism evidence="10 11">
    <name type="scientific">Solanum bulbocastanum</name>
    <name type="common">Wild potato</name>
    <dbReference type="NCBI Taxonomy" id="147425"/>
    <lineage>
        <taxon>Eukaryota</taxon>
        <taxon>Viridiplantae</taxon>
        <taxon>Streptophyta</taxon>
        <taxon>Embryophyta</taxon>
        <taxon>Tracheophyta</taxon>
        <taxon>Spermatophyta</taxon>
        <taxon>Magnoliopsida</taxon>
        <taxon>eudicotyledons</taxon>
        <taxon>Gunneridae</taxon>
        <taxon>Pentapetalae</taxon>
        <taxon>asterids</taxon>
        <taxon>lamiids</taxon>
        <taxon>Solanales</taxon>
        <taxon>Solanaceae</taxon>
        <taxon>Solanoideae</taxon>
        <taxon>Solaneae</taxon>
        <taxon>Solanum</taxon>
    </lineage>
</organism>
<comment type="subcellular location">
    <subcellularLocation>
        <location evidence="1">Secreted</location>
        <location evidence="1">Cell wall</location>
    </subcellularLocation>
</comment>
<reference evidence="10 11" key="1">
    <citation type="submission" date="2024-02" db="EMBL/GenBank/DDBJ databases">
        <title>de novo genome assembly of Solanum bulbocastanum strain 11H21.</title>
        <authorList>
            <person name="Hosaka A.J."/>
        </authorList>
    </citation>
    <scope>NUCLEOTIDE SEQUENCE [LARGE SCALE GENOMIC DNA]</scope>
    <source>
        <tissue evidence="10">Young leaves</tissue>
    </source>
</reference>
<dbReference type="SUPFAM" id="SSF51126">
    <property type="entry name" value="Pectin lyase-like"/>
    <property type="match status" value="1"/>
</dbReference>
<keyword evidence="3" id="KW-0134">Cell wall</keyword>
<evidence type="ECO:0000256" key="9">
    <source>
        <dbReference type="SAM" id="Phobius"/>
    </source>
</evidence>
<evidence type="ECO:0000313" key="10">
    <source>
        <dbReference type="EMBL" id="KAK6787494.1"/>
    </source>
</evidence>
<evidence type="ECO:0000256" key="5">
    <source>
        <dbReference type="ARBA" id="ARBA00022801"/>
    </source>
</evidence>
<dbReference type="GO" id="GO:0005975">
    <property type="term" value="P:carbohydrate metabolic process"/>
    <property type="evidence" value="ECO:0007669"/>
    <property type="project" value="InterPro"/>
</dbReference>
<keyword evidence="9" id="KW-0472">Membrane</keyword>
<evidence type="ECO:0000313" key="11">
    <source>
        <dbReference type="Proteomes" id="UP001371456"/>
    </source>
</evidence>
<dbReference type="GO" id="GO:0004650">
    <property type="term" value="F:polygalacturonase activity"/>
    <property type="evidence" value="ECO:0007669"/>
    <property type="project" value="InterPro"/>
</dbReference>
<dbReference type="GO" id="GO:0071555">
    <property type="term" value="P:cell wall organization"/>
    <property type="evidence" value="ECO:0007669"/>
    <property type="project" value="UniProtKB-KW"/>
</dbReference>
<evidence type="ECO:0000256" key="3">
    <source>
        <dbReference type="ARBA" id="ARBA00022512"/>
    </source>
</evidence>
<keyword evidence="5 8" id="KW-0378">Hydrolase</keyword>
<evidence type="ECO:0000256" key="2">
    <source>
        <dbReference type="ARBA" id="ARBA00008834"/>
    </source>
</evidence>
<gene>
    <name evidence="10" type="ORF">RDI58_016019</name>
</gene>
<evidence type="ECO:0000256" key="7">
    <source>
        <dbReference type="ARBA" id="ARBA00023316"/>
    </source>
</evidence>
<accession>A0AAN8YC33</accession>
<sequence length="245" mass="27620">MRSYNVSIFASLLYCIIFSFLFFVNVNSFDSFIQFPTLKDSRGKSISLLYVNEFGAKGDGITDDTKIFQDVWKRACASFLRPKIIVPIGYSFLVRQIDFVGPCRSKISLIIEGSIVAPKDPKVWDKLNAHKWLYFVKVRHLTVQGGGTINGMGQKWWATSCKINTTNPCQHAPTAMSFHRCNNLKVRDIRMLNSQQMHISISNCINVEVSRMIVEAPAKSPNTDGIHITSSTRVAIKDCTIRTGM</sequence>
<keyword evidence="4" id="KW-0964">Secreted</keyword>
<keyword evidence="9" id="KW-1133">Transmembrane helix</keyword>
<dbReference type="AlphaFoldDB" id="A0AAN8YC33"/>
<comment type="caution">
    <text evidence="10">The sequence shown here is derived from an EMBL/GenBank/DDBJ whole genome shotgun (WGS) entry which is preliminary data.</text>
</comment>
<evidence type="ECO:0008006" key="12">
    <source>
        <dbReference type="Google" id="ProtNLM"/>
    </source>
</evidence>
<dbReference type="InterPro" id="IPR000743">
    <property type="entry name" value="Glyco_hydro_28"/>
</dbReference>
<dbReference type="Gene3D" id="2.160.20.10">
    <property type="entry name" value="Single-stranded right-handed beta-helix, Pectin lyase-like"/>
    <property type="match status" value="1"/>
</dbReference>
<dbReference type="EMBL" id="JBANQN010000006">
    <property type="protein sequence ID" value="KAK6787494.1"/>
    <property type="molecule type" value="Genomic_DNA"/>
</dbReference>
<keyword evidence="7" id="KW-0961">Cell wall biogenesis/degradation</keyword>
<dbReference type="Pfam" id="PF00295">
    <property type="entry name" value="Glyco_hydro_28"/>
    <property type="match status" value="1"/>
</dbReference>